<dbReference type="GO" id="GO:0046872">
    <property type="term" value="F:metal ion binding"/>
    <property type="evidence" value="ECO:0007669"/>
    <property type="project" value="UniProtKB-KW"/>
</dbReference>
<dbReference type="Pfam" id="PF01812">
    <property type="entry name" value="5-FTHF_cyc-lig"/>
    <property type="match status" value="1"/>
</dbReference>
<dbReference type="PANTHER" id="PTHR23407">
    <property type="entry name" value="ATPASE INHIBITOR/5-FORMYLTETRAHYDROFOLATE CYCLO-LIGASE"/>
    <property type="match status" value="1"/>
</dbReference>
<dbReference type="RefSeq" id="WP_115591386.1">
    <property type="nucleotide sequence ID" value="NZ_QRHA01000001.1"/>
</dbReference>
<keyword evidence="6" id="KW-0175">Coiled coil</keyword>
<keyword evidence="5" id="KW-0479">Metal-binding</keyword>
<keyword evidence="2 4" id="KW-0547">Nucleotide-binding</keyword>
<proteinExistence type="inferred from homology"/>
<dbReference type="EC" id="6.3.3.2" evidence="5"/>
<organism evidence="7 8">
    <name type="scientific">Alteromonas aestuariivivens</name>
    <dbReference type="NCBI Taxonomy" id="1938339"/>
    <lineage>
        <taxon>Bacteria</taxon>
        <taxon>Pseudomonadati</taxon>
        <taxon>Pseudomonadota</taxon>
        <taxon>Gammaproteobacteria</taxon>
        <taxon>Alteromonadales</taxon>
        <taxon>Alteromonadaceae</taxon>
        <taxon>Alteromonas/Salinimonas group</taxon>
        <taxon>Alteromonas</taxon>
    </lineage>
</organism>
<dbReference type="OrthoDB" id="9801938at2"/>
<evidence type="ECO:0000256" key="4">
    <source>
        <dbReference type="PIRSR" id="PIRSR006806-1"/>
    </source>
</evidence>
<dbReference type="Proteomes" id="UP000256561">
    <property type="component" value="Unassembled WGS sequence"/>
</dbReference>
<dbReference type="SUPFAM" id="SSF100950">
    <property type="entry name" value="NagB/RpiA/CoA transferase-like"/>
    <property type="match status" value="1"/>
</dbReference>
<protein>
    <recommendedName>
        <fullName evidence="5">5-formyltetrahydrofolate cyclo-ligase</fullName>
        <ecNumber evidence="5">6.3.3.2</ecNumber>
    </recommendedName>
</protein>
<dbReference type="GO" id="GO:0009396">
    <property type="term" value="P:folic acid-containing compound biosynthetic process"/>
    <property type="evidence" value="ECO:0007669"/>
    <property type="project" value="TreeGrafter"/>
</dbReference>
<dbReference type="GO" id="GO:0030272">
    <property type="term" value="F:5-formyltetrahydrofolate cyclo-ligase activity"/>
    <property type="evidence" value="ECO:0007669"/>
    <property type="project" value="UniProtKB-EC"/>
</dbReference>
<dbReference type="Gene3D" id="3.40.50.10420">
    <property type="entry name" value="NagB/RpiA/CoA transferase-like"/>
    <property type="match status" value="1"/>
</dbReference>
<comment type="cofactor">
    <cofactor evidence="5">
        <name>Mg(2+)</name>
        <dbReference type="ChEBI" id="CHEBI:18420"/>
    </cofactor>
</comment>
<keyword evidence="3 4" id="KW-0067">ATP-binding</keyword>
<dbReference type="PIRSF" id="PIRSF006806">
    <property type="entry name" value="FTHF_cligase"/>
    <property type="match status" value="1"/>
</dbReference>
<evidence type="ECO:0000256" key="3">
    <source>
        <dbReference type="ARBA" id="ARBA00022840"/>
    </source>
</evidence>
<sequence>MTQLNDARNALRRELRRARRQLTPAQQQRAAVQLLEQWQRHFHAVPGRVALYLANDGEVSLQPLLQWLQCNRAEITLPVLHPFSGNALLFQRYMNTTPMHLNRFGIEEPVLDCTAVRLVPQHDMILLPLVGFDAAGNRLGMGGGFYDRTLAGLIEADKRPLLLGVAHECQQVRNLPVESWDIPLDGILTPAGFISASSRILDANTKGHHI</sequence>
<keyword evidence="5" id="KW-0460">Magnesium</keyword>
<dbReference type="InterPro" id="IPR002698">
    <property type="entry name" value="FTHF_cligase"/>
</dbReference>
<keyword evidence="8" id="KW-1185">Reference proteome</keyword>
<gene>
    <name evidence="7" type="ORF">DXV75_01120</name>
</gene>
<dbReference type="InterPro" id="IPR037171">
    <property type="entry name" value="NagB/RpiA_transferase-like"/>
</dbReference>
<evidence type="ECO:0000256" key="1">
    <source>
        <dbReference type="ARBA" id="ARBA00010638"/>
    </source>
</evidence>
<dbReference type="NCBIfam" id="TIGR02727">
    <property type="entry name" value="MTHFS_bact"/>
    <property type="match status" value="1"/>
</dbReference>
<dbReference type="GO" id="GO:0005524">
    <property type="term" value="F:ATP binding"/>
    <property type="evidence" value="ECO:0007669"/>
    <property type="project" value="UniProtKB-KW"/>
</dbReference>
<feature type="binding site" evidence="4">
    <location>
        <position position="58"/>
    </location>
    <ligand>
        <name>substrate</name>
    </ligand>
</feature>
<evidence type="ECO:0000313" key="8">
    <source>
        <dbReference type="Proteomes" id="UP000256561"/>
    </source>
</evidence>
<evidence type="ECO:0000256" key="2">
    <source>
        <dbReference type="ARBA" id="ARBA00022741"/>
    </source>
</evidence>
<reference evidence="8" key="1">
    <citation type="submission" date="2018-08" db="EMBL/GenBank/DDBJ databases">
        <authorList>
            <person name="Zhang J."/>
            <person name="Du Z.-J."/>
        </authorList>
    </citation>
    <scope>NUCLEOTIDE SEQUENCE [LARGE SCALE GENOMIC DNA]</scope>
    <source>
        <strain evidence="8">KCTC 52655</strain>
    </source>
</reference>
<dbReference type="EMBL" id="QRHA01000001">
    <property type="protein sequence ID" value="RDV29096.1"/>
    <property type="molecule type" value="Genomic_DNA"/>
</dbReference>
<feature type="binding site" evidence="4">
    <location>
        <begin position="8"/>
        <end position="12"/>
    </location>
    <ligand>
        <name>ATP</name>
        <dbReference type="ChEBI" id="CHEBI:30616"/>
    </ligand>
</feature>
<comment type="caution">
    <text evidence="7">The sequence shown here is derived from an EMBL/GenBank/DDBJ whole genome shotgun (WGS) entry which is preliminary data.</text>
</comment>
<name>A0A3D8MEQ3_9ALTE</name>
<dbReference type="AlphaFoldDB" id="A0A3D8MEQ3"/>
<evidence type="ECO:0000256" key="5">
    <source>
        <dbReference type="RuleBase" id="RU361279"/>
    </source>
</evidence>
<evidence type="ECO:0000313" key="7">
    <source>
        <dbReference type="EMBL" id="RDV29096.1"/>
    </source>
</evidence>
<comment type="similarity">
    <text evidence="1 5">Belongs to the 5-formyltetrahydrofolate cyclo-ligase family.</text>
</comment>
<dbReference type="PANTHER" id="PTHR23407:SF1">
    <property type="entry name" value="5-FORMYLTETRAHYDROFOLATE CYCLO-LIGASE"/>
    <property type="match status" value="1"/>
</dbReference>
<feature type="binding site" evidence="4">
    <location>
        <position position="53"/>
    </location>
    <ligand>
        <name>substrate</name>
    </ligand>
</feature>
<accession>A0A3D8MEQ3</accession>
<keyword evidence="7" id="KW-0436">Ligase</keyword>
<comment type="catalytic activity">
    <reaction evidence="5">
        <text>(6S)-5-formyl-5,6,7,8-tetrahydrofolate + ATP = (6R)-5,10-methenyltetrahydrofolate + ADP + phosphate</text>
        <dbReference type="Rhea" id="RHEA:10488"/>
        <dbReference type="ChEBI" id="CHEBI:30616"/>
        <dbReference type="ChEBI" id="CHEBI:43474"/>
        <dbReference type="ChEBI" id="CHEBI:57455"/>
        <dbReference type="ChEBI" id="CHEBI:57457"/>
        <dbReference type="ChEBI" id="CHEBI:456216"/>
        <dbReference type="EC" id="6.3.3.2"/>
    </reaction>
</comment>
<evidence type="ECO:0000256" key="6">
    <source>
        <dbReference type="SAM" id="Coils"/>
    </source>
</evidence>
<feature type="binding site" evidence="4">
    <location>
        <begin position="138"/>
        <end position="146"/>
    </location>
    <ligand>
        <name>ATP</name>
        <dbReference type="ChEBI" id="CHEBI:30616"/>
    </ligand>
</feature>
<dbReference type="GO" id="GO:0035999">
    <property type="term" value="P:tetrahydrofolate interconversion"/>
    <property type="evidence" value="ECO:0007669"/>
    <property type="project" value="TreeGrafter"/>
</dbReference>
<feature type="coiled-coil region" evidence="6">
    <location>
        <begin position="1"/>
        <end position="28"/>
    </location>
</feature>
<dbReference type="InterPro" id="IPR024185">
    <property type="entry name" value="FTHF_cligase-like_sf"/>
</dbReference>